<dbReference type="InterPro" id="IPR011147">
    <property type="entry name" value="Bifunc_Aspkin/hSer_DH"/>
</dbReference>
<evidence type="ECO:0000256" key="4">
    <source>
        <dbReference type="ARBA" id="ARBA00013213"/>
    </source>
</evidence>
<evidence type="ECO:0000256" key="5">
    <source>
        <dbReference type="ARBA" id="ARBA00022605"/>
    </source>
</evidence>
<evidence type="ECO:0000313" key="13">
    <source>
        <dbReference type="EMBL" id="CAE0150289.1"/>
    </source>
</evidence>
<evidence type="ECO:0000256" key="2">
    <source>
        <dbReference type="ARBA" id="ARBA00005056"/>
    </source>
</evidence>
<dbReference type="InterPro" id="IPR005106">
    <property type="entry name" value="Asp/hSer_DH_NAD-bd"/>
</dbReference>
<sequence length="334" mass="35872">MVLGYDGLDLQADYWDAPQDSSRFTSQPADLVELTRFLNDDFNGNRVIIDCSASQEVADMYPRWLALGIHVITANKKAGSGPSELYNDCRQAQEGASAQWYYETTGPGSGLPVLCTLKDMVQSGDTVHKVEGIFSGTISYLTNAVAAGLPLSEALLQAHALGLCEPDPRDDLTGLDVRRKIVVLARELGLSLELADVITEQLMPVELSDWEPDTSDNAQPLIEQLSAALAAYDERLTACVTEAADNGMKLVPLGSVDLSTGIASVTMTPLPISSRLTRAEANDNIIAISSERYSPQPLIIQGPGAGCEITASGLFGDMLALSRTLVEWTIPKIE</sequence>
<evidence type="ECO:0000259" key="12">
    <source>
        <dbReference type="Pfam" id="PF03447"/>
    </source>
</evidence>
<comment type="cofactor">
    <cofactor evidence="1">
        <name>a metal cation</name>
        <dbReference type="ChEBI" id="CHEBI:25213"/>
    </cofactor>
</comment>
<dbReference type="Pfam" id="PF03447">
    <property type="entry name" value="NAD_binding_3"/>
    <property type="match status" value="1"/>
</dbReference>
<evidence type="ECO:0000259" key="11">
    <source>
        <dbReference type="Pfam" id="PF00742"/>
    </source>
</evidence>
<accession>A0A7S3C013</accession>
<dbReference type="Pfam" id="PF00742">
    <property type="entry name" value="Homoserine_dh"/>
    <property type="match status" value="1"/>
</dbReference>
<gene>
    <name evidence="13" type="ORF">HERI1096_LOCUS38352</name>
</gene>
<dbReference type="PANTHER" id="PTHR43070:SF5">
    <property type="entry name" value="HOMOSERINE DEHYDROGENASE"/>
    <property type="match status" value="1"/>
</dbReference>
<keyword evidence="7" id="KW-0521">NADP</keyword>
<dbReference type="SUPFAM" id="SSF55347">
    <property type="entry name" value="Glyceraldehyde-3-phosphate dehydrogenase-like, C-terminal domain"/>
    <property type="match status" value="1"/>
</dbReference>
<dbReference type="Gene3D" id="3.40.50.720">
    <property type="entry name" value="NAD(P)-binding Rossmann-like Domain"/>
    <property type="match status" value="1"/>
</dbReference>
<evidence type="ECO:0000256" key="3">
    <source>
        <dbReference type="ARBA" id="ARBA00005062"/>
    </source>
</evidence>
<evidence type="ECO:0000256" key="9">
    <source>
        <dbReference type="ARBA" id="ARBA00023167"/>
    </source>
</evidence>
<protein>
    <recommendedName>
        <fullName evidence="4">homoserine dehydrogenase</fullName>
        <ecNumber evidence="4">1.1.1.3</ecNumber>
    </recommendedName>
</protein>
<feature type="domain" description="Aspartate/homoserine dehydrogenase NAD-binding" evidence="12">
    <location>
        <begin position="25"/>
        <end position="103"/>
    </location>
</feature>
<dbReference type="PANTHER" id="PTHR43070">
    <property type="match status" value="1"/>
</dbReference>
<evidence type="ECO:0000256" key="8">
    <source>
        <dbReference type="ARBA" id="ARBA00023002"/>
    </source>
</evidence>
<comment type="catalytic activity">
    <reaction evidence="10">
        <text>L-homoserine + NADP(+) = L-aspartate 4-semialdehyde + NADPH + H(+)</text>
        <dbReference type="Rhea" id="RHEA:15761"/>
        <dbReference type="ChEBI" id="CHEBI:15378"/>
        <dbReference type="ChEBI" id="CHEBI:57476"/>
        <dbReference type="ChEBI" id="CHEBI:57783"/>
        <dbReference type="ChEBI" id="CHEBI:58349"/>
        <dbReference type="ChEBI" id="CHEBI:537519"/>
        <dbReference type="EC" id="1.1.1.3"/>
    </reaction>
    <physiologicalReaction direction="right-to-left" evidence="10">
        <dbReference type="Rhea" id="RHEA:15763"/>
    </physiologicalReaction>
</comment>
<dbReference type="FunFam" id="3.30.360.10:FF:000006">
    <property type="entry name" value="Bifunctional aspartokinase/homoserine dehydrogenase"/>
    <property type="match status" value="1"/>
</dbReference>
<evidence type="ECO:0000256" key="6">
    <source>
        <dbReference type="ARBA" id="ARBA00022697"/>
    </source>
</evidence>
<dbReference type="GO" id="GO:0009088">
    <property type="term" value="P:threonine biosynthetic process"/>
    <property type="evidence" value="ECO:0007669"/>
    <property type="project" value="UniProtKB-UniPathway"/>
</dbReference>
<dbReference type="InterPro" id="IPR036291">
    <property type="entry name" value="NAD(P)-bd_dom_sf"/>
</dbReference>
<dbReference type="GO" id="GO:0009090">
    <property type="term" value="P:homoserine biosynthetic process"/>
    <property type="evidence" value="ECO:0007669"/>
    <property type="project" value="TreeGrafter"/>
</dbReference>
<keyword evidence="6" id="KW-0791">Threonine biosynthesis</keyword>
<keyword evidence="8" id="KW-0560">Oxidoreductase</keyword>
<keyword evidence="5" id="KW-0028">Amino-acid biosynthesis</keyword>
<dbReference type="UniPathway" id="UPA00050">
    <property type="reaction ID" value="UER00063"/>
</dbReference>
<comment type="pathway">
    <text evidence="3">Amino-acid biosynthesis; L-methionine biosynthesis via de novo pathway; L-homoserine from L-aspartate: step 3/3.</text>
</comment>
<organism evidence="13">
    <name type="scientific">Haptolina ericina</name>
    <dbReference type="NCBI Taxonomy" id="156174"/>
    <lineage>
        <taxon>Eukaryota</taxon>
        <taxon>Haptista</taxon>
        <taxon>Haptophyta</taxon>
        <taxon>Prymnesiophyceae</taxon>
        <taxon>Prymnesiales</taxon>
        <taxon>Prymnesiaceae</taxon>
        <taxon>Haptolina</taxon>
    </lineage>
</organism>
<evidence type="ECO:0000256" key="7">
    <source>
        <dbReference type="ARBA" id="ARBA00022857"/>
    </source>
</evidence>
<name>A0A7S3C013_9EUKA</name>
<evidence type="ECO:0000256" key="10">
    <source>
        <dbReference type="ARBA" id="ARBA00048841"/>
    </source>
</evidence>
<dbReference type="SUPFAM" id="SSF51735">
    <property type="entry name" value="NAD(P)-binding Rossmann-fold domains"/>
    <property type="match status" value="1"/>
</dbReference>
<dbReference type="UniPathway" id="UPA00051">
    <property type="reaction ID" value="UER00465"/>
</dbReference>
<feature type="domain" description="Homoserine dehydrogenase catalytic" evidence="11">
    <location>
        <begin position="112"/>
        <end position="319"/>
    </location>
</feature>
<keyword evidence="9" id="KW-0486">Methionine biosynthesis</keyword>
<dbReference type="EC" id="1.1.1.3" evidence="4"/>
<proteinExistence type="predicted"/>
<reference evidence="13" key="1">
    <citation type="submission" date="2021-01" db="EMBL/GenBank/DDBJ databases">
        <authorList>
            <person name="Corre E."/>
            <person name="Pelletier E."/>
            <person name="Niang G."/>
            <person name="Scheremetjew M."/>
            <person name="Finn R."/>
            <person name="Kale V."/>
            <person name="Holt S."/>
            <person name="Cochrane G."/>
            <person name="Meng A."/>
            <person name="Brown T."/>
            <person name="Cohen L."/>
        </authorList>
    </citation>
    <scope>NUCLEOTIDE SEQUENCE</scope>
    <source>
        <strain evidence="13">CCMP281</strain>
    </source>
</reference>
<evidence type="ECO:0000256" key="1">
    <source>
        <dbReference type="ARBA" id="ARBA00001920"/>
    </source>
</evidence>
<dbReference type="GO" id="GO:0009086">
    <property type="term" value="P:methionine biosynthetic process"/>
    <property type="evidence" value="ECO:0007669"/>
    <property type="project" value="UniProtKB-KW"/>
</dbReference>
<dbReference type="EMBL" id="HBHX01069434">
    <property type="protein sequence ID" value="CAE0150289.1"/>
    <property type="molecule type" value="Transcribed_RNA"/>
</dbReference>
<dbReference type="GO" id="GO:0004412">
    <property type="term" value="F:homoserine dehydrogenase activity"/>
    <property type="evidence" value="ECO:0007669"/>
    <property type="project" value="UniProtKB-EC"/>
</dbReference>
<dbReference type="AlphaFoldDB" id="A0A7S3C013"/>
<dbReference type="GO" id="GO:0050661">
    <property type="term" value="F:NADP binding"/>
    <property type="evidence" value="ECO:0007669"/>
    <property type="project" value="InterPro"/>
</dbReference>
<comment type="pathway">
    <text evidence="2">Amino-acid biosynthesis; L-threonine biosynthesis; L-threonine from L-aspartate: step 3/5.</text>
</comment>
<dbReference type="InterPro" id="IPR001342">
    <property type="entry name" value="HDH_cat"/>
</dbReference>
<dbReference type="Gene3D" id="3.30.360.10">
    <property type="entry name" value="Dihydrodipicolinate Reductase, domain 2"/>
    <property type="match status" value="1"/>
</dbReference>